<evidence type="ECO:0000313" key="2">
    <source>
        <dbReference type="EMBL" id="KAK3890803.1"/>
    </source>
</evidence>
<evidence type="ECO:0000313" key="3">
    <source>
        <dbReference type="Proteomes" id="UP001286313"/>
    </source>
</evidence>
<evidence type="ECO:0000256" key="1">
    <source>
        <dbReference type="SAM" id="MobiDB-lite"/>
    </source>
</evidence>
<reference evidence="2" key="1">
    <citation type="submission" date="2023-10" db="EMBL/GenBank/DDBJ databases">
        <title>Genome assemblies of two species of porcelain crab, Petrolisthes cinctipes and Petrolisthes manimaculis (Anomura: Porcellanidae).</title>
        <authorList>
            <person name="Angst P."/>
        </authorList>
    </citation>
    <scope>NUCLEOTIDE SEQUENCE</scope>
    <source>
        <strain evidence="2">PB745_01</strain>
        <tissue evidence="2">Gill</tissue>
    </source>
</reference>
<accession>A0AAE1GCZ1</accession>
<protein>
    <submittedName>
        <fullName evidence="2">Uncharacterized protein</fullName>
    </submittedName>
</protein>
<feature type="region of interest" description="Disordered" evidence="1">
    <location>
        <begin position="1"/>
        <end position="33"/>
    </location>
</feature>
<sequence length="74" mass="8771">MRNERKRRQVESLSQEVALMEKPTHRPKEMTQSSNVSRLALIMFCSQLAHKLLRGSEERNKLARRPQDDWAIRP</sequence>
<organism evidence="2 3">
    <name type="scientific">Petrolisthes cinctipes</name>
    <name type="common">Flat porcelain crab</name>
    <dbReference type="NCBI Taxonomy" id="88211"/>
    <lineage>
        <taxon>Eukaryota</taxon>
        <taxon>Metazoa</taxon>
        <taxon>Ecdysozoa</taxon>
        <taxon>Arthropoda</taxon>
        <taxon>Crustacea</taxon>
        <taxon>Multicrustacea</taxon>
        <taxon>Malacostraca</taxon>
        <taxon>Eumalacostraca</taxon>
        <taxon>Eucarida</taxon>
        <taxon>Decapoda</taxon>
        <taxon>Pleocyemata</taxon>
        <taxon>Anomura</taxon>
        <taxon>Galatheoidea</taxon>
        <taxon>Porcellanidae</taxon>
        <taxon>Petrolisthes</taxon>
    </lineage>
</organism>
<dbReference type="AlphaFoldDB" id="A0AAE1GCZ1"/>
<proteinExistence type="predicted"/>
<gene>
    <name evidence="2" type="ORF">Pcinc_005275</name>
</gene>
<dbReference type="EMBL" id="JAWQEG010000390">
    <property type="protein sequence ID" value="KAK3890803.1"/>
    <property type="molecule type" value="Genomic_DNA"/>
</dbReference>
<comment type="caution">
    <text evidence="2">The sequence shown here is derived from an EMBL/GenBank/DDBJ whole genome shotgun (WGS) entry which is preliminary data.</text>
</comment>
<keyword evidence="3" id="KW-1185">Reference proteome</keyword>
<name>A0AAE1GCZ1_PETCI</name>
<dbReference type="Proteomes" id="UP001286313">
    <property type="component" value="Unassembled WGS sequence"/>
</dbReference>